<dbReference type="GO" id="GO:0032259">
    <property type="term" value="P:methylation"/>
    <property type="evidence" value="ECO:0007669"/>
    <property type="project" value="UniProtKB-KW"/>
</dbReference>
<protein>
    <submittedName>
        <fullName evidence="3">Demethylrebeccamycin-D-glucose O-methyltransferase</fullName>
    </submittedName>
</protein>
<dbReference type="InterPro" id="IPR013216">
    <property type="entry name" value="Methyltransf_11"/>
</dbReference>
<comment type="caution">
    <text evidence="3">The sequence shown here is derived from an EMBL/GenBank/DDBJ whole genome shotgun (WGS) entry which is preliminary data.</text>
</comment>
<evidence type="ECO:0000256" key="1">
    <source>
        <dbReference type="ARBA" id="ARBA00022679"/>
    </source>
</evidence>
<keyword evidence="1 3" id="KW-0808">Transferase</keyword>
<dbReference type="PANTHER" id="PTHR44068:SF4">
    <property type="entry name" value="S-ADENOSYL-METHIONINE-STEROL-C-METHYLTRANSFERAS (AFU_ORTHOLOGUE AFUA_4G09190)"/>
    <property type="match status" value="1"/>
</dbReference>
<gene>
    <name evidence="3" type="primary">rebM</name>
    <name evidence="3" type="ORF">Focb16_v004043</name>
</gene>
<dbReference type="SUPFAM" id="SSF53335">
    <property type="entry name" value="S-adenosyl-L-methionine-dependent methyltransferases"/>
    <property type="match status" value="1"/>
</dbReference>
<dbReference type="InterPro" id="IPR029063">
    <property type="entry name" value="SAM-dependent_MTases_sf"/>
</dbReference>
<sequence>MIKTLCPDYKSKVGDCLQSYYRVLNHLCALGDVEKMYITPLVDKKASILDKQILVLDLGCGQGRVAAHMAAATGAQVTGLNIDPNQVTQAKEFNEQMGLRNSFTTHDMNELPLPFEDNSFDAFYQIQAPSLFKDPPALFRELRMVLKPNAKISLLDWVTYLF</sequence>
<evidence type="ECO:0000313" key="4">
    <source>
        <dbReference type="Proteomes" id="UP000320707"/>
    </source>
</evidence>
<dbReference type="AlphaFoldDB" id="A0A559KMD3"/>
<dbReference type="EMBL" id="SRMI01000012">
    <property type="protein sequence ID" value="TVY60529.1"/>
    <property type="molecule type" value="Genomic_DNA"/>
</dbReference>
<organism evidence="3 4">
    <name type="scientific">Fusarium oxysporum f. sp. cubense</name>
    <dbReference type="NCBI Taxonomy" id="61366"/>
    <lineage>
        <taxon>Eukaryota</taxon>
        <taxon>Fungi</taxon>
        <taxon>Dikarya</taxon>
        <taxon>Ascomycota</taxon>
        <taxon>Pezizomycotina</taxon>
        <taxon>Sordariomycetes</taxon>
        <taxon>Hypocreomycetidae</taxon>
        <taxon>Hypocreales</taxon>
        <taxon>Nectriaceae</taxon>
        <taxon>Fusarium</taxon>
        <taxon>Fusarium oxysporum species complex</taxon>
    </lineage>
</organism>
<dbReference type="Gene3D" id="3.40.50.150">
    <property type="entry name" value="Vaccinia Virus protein VP39"/>
    <property type="match status" value="1"/>
</dbReference>
<dbReference type="CDD" id="cd02440">
    <property type="entry name" value="AdoMet_MTases"/>
    <property type="match status" value="1"/>
</dbReference>
<evidence type="ECO:0000313" key="3">
    <source>
        <dbReference type="EMBL" id="TVY60529.1"/>
    </source>
</evidence>
<dbReference type="GO" id="GO:0005783">
    <property type="term" value="C:endoplasmic reticulum"/>
    <property type="evidence" value="ECO:0007669"/>
    <property type="project" value="TreeGrafter"/>
</dbReference>
<dbReference type="Pfam" id="PF08241">
    <property type="entry name" value="Methyltransf_11"/>
    <property type="match status" value="1"/>
</dbReference>
<proteinExistence type="predicted"/>
<dbReference type="GO" id="GO:0006696">
    <property type="term" value="P:ergosterol biosynthetic process"/>
    <property type="evidence" value="ECO:0007669"/>
    <property type="project" value="TreeGrafter"/>
</dbReference>
<dbReference type="InterPro" id="IPR050447">
    <property type="entry name" value="Erg6_SMT_methyltransf"/>
</dbReference>
<dbReference type="GO" id="GO:0003838">
    <property type="term" value="F:sterol 24-C-methyltransferase activity"/>
    <property type="evidence" value="ECO:0007669"/>
    <property type="project" value="TreeGrafter"/>
</dbReference>
<name>A0A559KMD3_FUSOC</name>
<dbReference type="Proteomes" id="UP000320707">
    <property type="component" value="Unassembled WGS sequence"/>
</dbReference>
<feature type="domain" description="Methyltransferase type 11" evidence="2">
    <location>
        <begin position="56"/>
        <end position="152"/>
    </location>
</feature>
<keyword evidence="3" id="KW-0489">Methyltransferase</keyword>
<evidence type="ECO:0000259" key="2">
    <source>
        <dbReference type="Pfam" id="PF08241"/>
    </source>
</evidence>
<dbReference type="PANTHER" id="PTHR44068">
    <property type="entry name" value="ZGC:194242"/>
    <property type="match status" value="1"/>
</dbReference>
<reference evidence="3 4" key="1">
    <citation type="journal article" date="2019" name="Microbiol. Resour. Announc.">
        <title>High-quality draft genome sequence of Fusarium oxysporum f. sp. cubense strain 160527, a causal agent of Panama disease.</title>
        <authorList>
            <person name="Asai S."/>
            <person name="Ayukawa Y."/>
            <person name="Gan P."/>
            <person name="Masuda S."/>
            <person name="Komatsu K."/>
            <person name="Shirasu K."/>
            <person name="Arie T."/>
        </authorList>
    </citation>
    <scope>NUCLEOTIDE SEQUENCE [LARGE SCALE GENOMIC DNA]</scope>
    <source>
        <strain evidence="3 4">160527</strain>
    </source>
</reference>
<accession>A0A559KMD3</accession>